<dbReference type="NCBIfam" id="TIGR02614">
    <property type="entry name" value="ftsW"/>
    <property type="match status" value="1"/>
</dbReference>
<evidence type="ECO:0000313" key="8">
    <source>
        <dbReference type="EMBL" id="KAF0134176.1"/>
    </source>
</evidence>
<sequence length="361" mass="39565">MKKKPDIIYVLLTFLLLISGIIMIFSASPALAIKQGDSFYYLKKHLFYVVLGVFAFNFALNAEIKKLSKYSLHLFVASIFLLLLIFVPGVGKTMGGASRWLDFYFFSFQPSELAKITVIILLASILSKQKENIKDFSKGLLPALLLVGLVMGIIIKQPDMGTALSIAGTSLLMFFIAGAKIMHLGSLALLGAISILILSITSPYRLRRMLAYLNPWNDPLNVGFQIIQSLLAVGSGGIYGLGLGNSRQKFFYLPQQYADFIFAILCEELGLIGASILLIIFIGFFARGIKIAREARDYFSQLLAYGITFMFAVQTFMNLFVVVGLIPTTGIPLPFISYGGTAVVINLFAAGLVANISRASK</sequence>
<dbReference type="EMBL" id="WPAF01000011">
    <property type="protein sequence ID" value="KAF0134176.1"/>
    <property type="molecule type" value="Genomic_DNA"/>
</dbReference>
<evidence type="ECO:0000256" key="1">
    <source>
        <dbReference type="ARBA" id="ARBA00004651"/>
    </source>
</evidence>
<dbReference type="InterPro" id="IPR018365">
    <property type="entry name" value="Cell_cycle_FtsW-rel_CS"/>
</dbReference>
<reference evidence="8 9" key="1">
    <citation type="submission" date="2019-12" db="EMBL/GenBank/DDBJ databases">
        <authorList>
            <person name="Wolfe R."/>
            <person name="Danczak R."/>
            <person name="Wilkins M."/>
        </authorList>
    </citation>
    <scope>NUCLEOTIDE SEQUENCE [LARGE SCALE GENOMIC DNA]</scope>
    <source>
        <strain evidence="8">X2_MaxBin.013</strain>
    </source>
</reference>
<comment type="subcellular location">
    <subcellularLocation>
        <location evidence="1">Cell membrane</location>
        <topology evidence="1">Multi-pass membrane protein</topology>
    </subcellularLocation>
</comment>
<feature type="transmembrane region" description="Helical" evidence="7">
    <location>
        <begin position="261"/>
        <end position="286"/>
    </location>
</feature>
<dbReference type="AlphaFoldDB" id="A0A833L0Z1"/>
<dbReference type="InterPro" id="IPR001182">
    <property type="entry name" value="FtsW/RodA"/>
</dbReference>
<dbReference type="GO" id="GO:0008360">
    <property type="term" value="P:regulation of cell shape"/>
    <property type="evidence" value="ECO:0007669"/>
    <property type="project" value="UniProtKB-KW"/>
</dbReference>
<accession>A0A833L0Z1</accession>
<protein>
    <submittedName>
        <fullName evidence="8">Cell division protein FtsW</fullName>
    </submittedName>
</protein>
<keyword evidence="3 7" id="KW-0812">Transmembrane</keyword>
<keyword evidence="2" id="KW-1003">Cell membrane</keyword>
<dbReference type="Proteomes" id="UP000488506">
    <property type="component" value="Unassembled WGS sequence"/>
</dbReference>
<evidence type="ECO:0000256" key="4">
    <source>
        <dbReference type="ARBA" id="ARBA00022960"/>
    </source>
</evidence>
<evidence type="ECO:0000256" key="2">
    <source>
        <dbReference type="ARBA" id="ARBA00022475"/>
    </source>
</evidence>
<evidence type="ECO:0000256" key="7">
    <source>
        <dbReference type="SAM" id="Phobius"/>
    </source>
</evidence>
<dbReference type="GO" id="GO:0009252">
    <property type="term" value="P:peptidoglycan biosynthetic process"/>
    <property type="evidence" value="ECO:0007669"/>
    <property type="project" value="InterPro"/>
</dbReference>
<gene>
    <name evidence="8" type="ORF">FD145_819</name>
</gene>
<dbReference type="PROSITE" id="PS00428">
    <property type="entry name" value="FTSW_RODA_SPOVE"/>
    <property type="match status" value="1"/>
</dbReference>
<dbReference type="InterPro" id="IPR013437">
    <property type="entry name" value="FtsW"/>
</dbReference>
<feature type="transmembrane region" description="Helical" evidence="7">
    <location>
        <begin position="74"/>
        <end position="91"/>
    </location>
</feature>
<evidence type="ECO:0000313" key="9">
    <source>
        <dbReference type="Proteomes" id="UP000488506"/>
    </source>
</evidence>
<dbReference type="GO" id="GO:0032153">
    <property type="term" value="C:cell division site"/>
    <property type="evidence" value="ECO:0007669"/>
    <property type="project" value="TreeGrafter"/>
</dbReference>
<name>A0A833L0Z1_UNCSA</name>
<dbReference type="PANTHER" id="PTHR30474">
    <property type="entry name" value="CELL CYCLE PROTEIN"/>
    <property type="match status" value="1"/>
</dbReference>
<comment type="caution">
    <text evidence="8">The sequence shown here is derived from an EMBL/GenBank/DDBJ whole genome shotgun (WGS) entry which is preliminary data.</text>
</comment>
<evidence type="ECO:0000256" key="6">
    <source>
        <dbReference type="ARBA" id="ARBA00023136"/>
    </source>
</evidence>
<proteinExistence type="predicted"/>
<evidence type="ECO:0000256" key="5">
    <source>
        <dbReference type="ARBA" id="ARBA00022989"/>
    </source>
</evidence>
<dbReference type="GO" id="GO:0015648">
    <property type="term" value="F:lipid-linked peptidoglycan transporter activity"/>
    <property type="evidence" value="ECO:0007669"/>
    <property type="project" value="TreeGrafter"/>
</dbReference>
<organism evidence="8 9">
    <name type="scientific">Candidatus Saganbacteria bacterium</name>
    <dbReference type="NCBI Taxonomy" id="2575572"/>
    <lineage>
        <taxon>Bacteria</taxon>
        <taxon>Bacillati</taxon>
        <taxon>Saganbacteria</taxon>
    </lineage>
</organism>
<dbReference type="PANTHER" id="PTHR30474:SF13">
    <property type="entry name" value="STAGE V SPORULATION PROTEIN E"/>
    <property type="match status" value="1"/>
</dbReference>
<feature type="transmembrane region" description="Helical" evidence="7">
    <location>
        <begin position="139"/>
        <end position="155"/>
    </location>
</feature>
<dbReference type="Pfam" id="PF01098">
    <property type="entry name" value="FTSW_RODA_SPOVE"/>
    <property type="match status" value="1"/>
</dbReference>
<feature type="transmembrane region" description="Helical" evidence="7">
    <location>
        <begin position="45"/>
        <end position="62"/>
    </location>
</feature>
<feature type="transmembrane region" description="Helical" evidence="7">
    <location>
        <begin position="175"/>
        <end position="201"/>
    </location>
</feature>
<keyword evidence="6 7" id="KW-0472">Membrane</keyword>
<evidence type="ECO:0000256" key="3">
    <source>
        <dbReference type="ARBA" id="ARBA00022692"/>
    </source>
</evidence>
<feature type="transmembrane region" description="Helical" evidence="7">
    <location>
        <begin position="335"/>
        <end position="356"/>
    </location>
</feature>
<feature type="transmembrane region" description="Helical" evidence="7">
    <location>
        <begin position="7"/>
        <end position="33"/>
    </location>
</feature>
<dbReference type="GO" id="GO:0051301">
    <property type="term" value="P:cell division"/>
    <property type="evidence" value="ECO:0007669"/>
    <property type="project" value="UniProtKB-KW"/>
</dbReference>
<keyword evidence="8" id="KW-0132">Cell division</keyword>
<dbReference type="GO" id="GO:0005886">
    <property type="term" value="C:plasma membrane"/>
    <property type="evidence" value="ECO:0007669"/>
    <property type="project" value="UniProtKB-SubCell"/>
</dbReference>
<keyword evidence="8" id="KW-0131">Cell cycle</keyword>
<keyword evidence="4" id="KW-0133">Cell shape</keyword>
<feature type="transmembrane region" description="Helical" evidence="7">
    <location>
        <begin position="222"/>
        <end position="241"/>
    </location>
</feature>
<keyword evidence="5 7" id="KW-1133">Transmembrane helix</keyword>
<feature type="transmembrane region" description="Helical" evidence="7">
    <location>
        <begin position="298"/>
        <end position="323"/>
    </location>
</feature>
<feature type="transmembrane region" description="Helical" evidence="7">
    <location>
        <begin position="103"/>
        <end position="127"/>
    </location>
</feature>